<sequence length="269" mass="28961">MNRVKIIAASLLAVLLLAFSDNFTSAAVQEAMIRVVHASPDAPEVDIYVDNQSIVVGASFKDVTDYLKVPAGSHKIEVYAIGTKGKEKPVISTNVTVEANKAYTLAAINQVAHLELKVAQDDMNVAKGKSKIRIAHFSPDAPAVDVGINHGPTLFKDTAFKQMTNYSEVDAGTYDLTITTSQDKKKVVDIPNLNLEANTVYTVLAINKADSLETLLLKDNTAMPSEMPKTGMGGASQDNYNSIVPVLTLLGIGAVAIFVVRRHRGYESE</sequence>
<organism evidence="2 3">
    <name type="scientific">Priestia megaterium (strain ATCC 14581 / DSM 32 / CCUG 1817 / JCM 2506 / NBRC 15308 / NCIMB 9376 / NCTC 10342 / NRRL B-14308 / VKM B-512 / Ford 19)</name>
    <name type="common">Bacillus megaterium</name>
    <dbReference type="NCBI Taxonomy" id="1348623"/>
    <lineage>
        <taxon>Bacteria</taxon>
        <taxon>Bacillati</taxon>
        <taxon>Bacillota</taxon>
        <taxon>Bacilli</taxon>
        <taxon>Bacillales</taxon>
        <taxon>Bacillaceae</taxon>
        <taxon>Priestia</taxon>
    </lineage>
</organism>
<feature type="domain" description="DUF4397" evidence="1">
    <location>
        <begin position="31"/>
        <end position="146"/>
    </location>
</feature>
<evidence type="ECO:0000259" key="1">
    <source>
        <dbReference type="Pfam" id="PF14344"/>
    </source>
</evidence>
<dbReference type="Pfam" id="PF14344">
    <property type="entry name" value="DUF4397"/>
    <property type="match status" value="1"/>
</dbReference>
<evidence type="ECO:0000313" key="3">
    <source>
        <dbReference type="Proteomes" id="UP000031829"/>
    </source>
</evidence>
<evidence type="ECO:0000313" key="2">
    <source>
        <dbReference type="EMBL" id="AJI23517.1"/>
    </source>
</evidence>
<dbReference type="InterPro" id="IPR025510">
    <property type="entry name" value="DUF4397"/>
</dbReference>
<dbReference type="AlphaFoldDB" id="A0A0B6AQX2"/>
<name>A0A0B6AQX2_PRIM2</name>
<dbReference type="KEGG" id="bmeg:BG04_923"/>
<proteinExistence type="predicted"/>
<dbReference type="EMBL" id="CP009920">
    <property type="protein sequence ID" value="AJI23517.1"/>
    <property type="molecule type" value="Genomic_DNA"/>
</dbReference>
<protein>
    <recommendedName>
        <fullName evidence="1">DUF4397 domain-containing protein</fullName>
    </recommendedName>
</protein>
<accession>A0A0B6AQX2</accession>
<reference evidence="2 3" key="1">
    <citation type="journal article" date="2015" name="Genome Announc.">
        <title>Complete genome sequences for 35 biothreat assay-relevant bacillus species.</title>
        <authorList>
            <person name="Johnson S.L."/>
            <person name="Daligault H.E."/>
            <person name="Davenport K.W."/>
            <person name="Jaissle J."/>
            <person name="Frey K.G."/>
            <person name="Ladner J.T."/>
            <person name="Broomall S.M."/>
            <person name="Bishop-Lilly K.A."/>
            <person name="Bruce D.C."/>
            <person name="Gibbons H.S."/>
            <person name="Coyne S.R."/>
            <person name="Lo C.C."/>
            <person name="Meincke L."/>
            <person name="Munk A.C."/>
            <person name="Koroleva G.I."/>
            <person name="Rosenzweig C.N."/>
            <person name="Palacios G.F."/>
            <person name="Redden C.L."/>
            <person name="Minogue T.D."/>
            <person name="Chain P.S."/>
        </authorList>
    </citation>
    <scope>NUCLEOTIDE SEQUENCE [LARGE SCALE GENOMIC DNA]</scope>
    <source>
        <strain evidence="3">ATCC 14581 / DSM 32 / JCM 2506 / NBRC 15308 / NCIMB 9376 / NCTC 10342 / NRRL B-14308 / VKM B-512</strain>
    </source>
</reference>
<dbReference type="HOGENOM" id="CLU_069060_1_0_9"/>
<gene>
    <name evidence="2" type="ORF">BG04_923</name>
</gene>
<dbReference type="GeneID" id="93644404"/>
<dbReference type="RefSeq" id="WP_034649408.1">
    <property type="nucleotide sequence ID" value="NZ_BCVB01000001.1"/>
</dbReference>
<dbReference type="Proteomes" id="UP000031829">
    <property type="component" value="Chromosome"/>
</dbReference>